<feature type="domain" description="SbsA Ig-like" evidence="4">
    <location>
        <begin position="34"/>
        <end position="134"/>
    </location>
</feature>
<dbReference type="InterPro" id="IPR014755">
    <property type="entry name" value="Cu-Rt/internalin_Ig-like"/>
</dbReference>
<evidence type="ECO:0000313" key="6">
    <source>
        <dbReference type="Proteomes" id="UP000233435"/>
    </source>
</evidence>
<dbReference type="Pfam" id="PF13205">
    <property type="entry name" value="Big_5"/>
    <property type="match status" value="3"/>
</dbReference>
<feature type="domain" description="SbsA Ig-like" evidence="4">
    <location>
        <begin position="243"/>
        <end position="342"/>
    </location>
</feature>
<sequence>MKTFRPLSIFTLIMLVLFSACEKDSFIETIGICPLVIATNPDNNDTNVPLSQVITVTFNEEMNPATITDITEASIIIESGSAIAGTITYSGFTATFTPAAPLERSTTYTGRVKTSVKDLNGNALQEEYVWTFSTGITVSPMVISTNPEDEETDVVVNKTITATFSQPMDPLTIDETSFILMDGSTAISGVVTYNNFTATFTPTVNLEANTLYTVTITTDATNATGIPLENNYEWSFTTGTLLAPMVTSTDPEDDEIDVALDKTITATFSEPMDLATIDETTFTLQEGTNSVTGTVSYNALTASFFPSVDLLPGTLYKATITTGATNVAGIPLANNHEWEFTTAGTPFNPTIALGSVARFGIISGVAVSNNAGASEIHDLDIGIYPGARSSITGFFEVDGGPGLIFNGDFYAADDADPVPAMLLQAKDDLTAAYLAAEGATSPAPATVAGDLGGQTLPPGIYKSNSTLLIQNGNLTLDGQGDPNAEWIFQIASDFTTVGGAPYPSPAGGNVILIGGAQAKNIIWQVGSSAVIGDYTSFKGNVLALTSVTMNAYSQAVGRMLCSNGAVTLTSTNFIYRP</sequence>
<dbReference type="AlphaFoldDB" id="A0A2N3HMG3"/>
<organism evidence="5 6">
    <name type="scientific">Confluentibacter flavum</name>
    <dbReference type="NCBI Taxonomy" id="1909700"/>
    <lineage>
        <taxon>Bacteria</taxon>
        <taxon>Pseudomonadati</taxon>
        <taxon>Bacteroidota</taxon>
        <taxon>Flavobacteriia</taxon>
        <taxon>Flavobacteriales</taxon>
        <taxon>Flavobacteriaceae</taxon>
        <taxon>Confluentibacter</taxon>
    </lineage>
</organism>
<keyword evidence="6" id="KW-1185">Reference proteome</keyword>
<comment type="similarity">
    <text evidence="1">Belongs to the ice-binding protein family.</text>
</comment>
<dbReference type="PROSITE" id="PS51257">
    <property type="entry name" value="PROKAR_LIPOPROTEIN"/>
    <property type="match status" value="1"/>
</dbReference>
<evidence type="ECO:0000259" key="4">
    <source>
        <dbReference type="Pfam" id="PF13205"/>
    </source>
</evidence>
<comment type="caution">
    <text evidence="5">The sequence shown here is derived from an EMBL/GenBank/DDBJ whole genome shotgun (WGS) entry which is preliminary data.</text>
</comment>
<dbReference type="Gene3D" id="2.60.40.1220">
    <property type="match status" value="3"/>
</dbReference>
<accession>A0A2N3HMG3</accession>
<feature type="domain" description="SbsA Ig-like" evidence="4">
    <location>
        <begin position="138"/>
        <end position="238"/>
    </location>
</feature>
<dbReference type="Pfam" id="PF11999">
    <property type="entry name" value="Ice_binding"/>
    <property type="match status" value="1"/>
</dbReference>
<keyword evidence="2 3" id="KW-0732">Signal</keyword>
<proteinExistence type="inferred from homology"/>
<gene>
    <name evidence="5" type="ORF">CSW08_04945</name>
</gene>
<reference evidence="5 6" key="1">
    <citation type="submission" date="2017-12" db="EMBL/GenBank/DDBJ databases">
        <title>Confluentibacter flavum sp. nov., isolated from the saline lake.</title>
        <authorList>
            <person name="Yu L."/>
        </authorList>
    </citation>
    <scope>NUCLEOTIDE SEQUENCE [LARGE SCALE GENOMIC DNA]</scope>
    <source>
        <strain evidence="5 6">3B</strain>
    </source>
</reference>
<dbReference type="RefSeq" id="WP_106658803.1">
    <property type="nucleotide sequence ID" value="NZ_PJEO01000015.1"/>
</dbReference>
<dbReference type="Proteomes" id="UP000233435">
    <property type="component" value="Unassembled WGS sequence"/>
</dbReference>
<dbReference type="InterPro" id="IPR032812">
    <property type="entry name" value="SbsA_Ig"/>
</dbReference>
<name>A0A2N3HMG3_9FLAO</name>
<dbReference type="EMBL" id="PJEO01000015">
    <property type="protein sequence ID" value="PKQ46092.1"/>
    <property type="molecule type" value="Genomic_DNA"/>
</dbReference>
<evidence type="ECO:0000256" key="1">
    <source>
        <dbReference type="ARBA" id="ARBA00005445"/>
    </source>
</evidence>
<dbReference type="OrthoDB" id="2082707at2"/>
<dbReference type="InterPro" id="IPR021884">
    <property type="entry name" value="Ice-bd_prot"/>
</dbReference>
<feature type="chain" id="PRO_5014884824" description="SbsA Ig-like domain-containing protein" evidence="3">
    <location>
        <begin position="23"/>
        <end position="577"/>
    </location>
</feature>
<evidence type="ECO:0000256" key="3">
    <source>
        <dbReference type="SAM" id="SignalP"/>
    </source>
</evidence>
<feature type="signal peptide" evidence="3">
    <location>
        <begin position="1"/>
        <end position="22"/>
    </location>
</feature>
<evidence type="ECO:0000256" key="2">
    <source>
        <dbReference type="ARBA" id="ARBA00022729"/>
    </source>
</evidence>
<evidence type="ECO:0000313" key="5">
    <source>
        <dbReference type="EMBL" id="PKQ46092.1"/>
    </source>
</evidence>
<protein>
    <recommendedName>
        <fullName evidence="4">SbsA Ig-like domain-containing protein</fullName>
    </recommendedName>
</protein>